<name>A0A9D1V3A1_9FIRM</name>
<dbReference type="PROSITE" id="PS51257">
    <property type="entry name" value="PROKAR_LIPOPROTEIN"/>
    <property type="match status" value="1"/>
</dbReference>
<dbReference type="PANTHER" id="PTHR30483">
    <property type="entry name" value="LEUCINE-SPECIFIC-BINDING PROTEIN"/>
    <property type="match status" value="1"/>
</dbReference>
<dbReference type="Pfam" id="PF13458">
    <property type="entry name" value="Peripla_BP_6"/>
    <property type="match status" value="1"/>
</dbReference>
<gene>
    <name evidence="5" type="ORF">H9865_04145</name>
</gene>
<evidence type="ECO:0000259" key="4">
    <source>
        <dbReference type="Pfam" id="PF13458"/>
    </source>
</evidence>
<dbReference type="InterPro" id="IPR051010">
    <property type="entry name" value="BCAA_transport"/>
</dbReference>
<evidence type="ECO:0000256" key="3">
    <source>
        <dbReference type="SAM" id="SignalP"/>
    </source>
</evidence>
<evidence type="ECO:0000313" key="6">
    <source>
        <dbReference type="Proteomes" id="UP000824193"/>
    </source>
</evidence>
<dbReference type="Gene3D" id="3.40.50.2300">
    <property type="match status" value="2"/>
</dbReference>
<keyword evidence="2 3" id="KW-0732">Signal</keyword>
<dbReference type="PANTHER" id="PTHR30483:SF6">
    <property type="entry name" value="PERIPLASMIC BINDING PROTEIN OF ABC TRANSPORTER FOR NATURAL AMINO ACIDS"/>
    <property type="match status" value="1"/>
</dbReference>
<feature type="chain" id="PRO_5039280455" evidence="3">
    <location>
        <begin position="22"/>
        <end position="394"/>
    </location>
</feature>
<sequence>MKKFLSAALAAAMAFSLVACGSTPSSTAGSDPASQGTSASGSTAGVFKIGGIGPTTGGAATYGNAVKNGAQIAVDEINALGGVQFELNFQDDENDVEKAMNAYNNLKDWGMQVLLGTVTTQPCLTVAPETAADNLFLLTPSASNPDVIAEDNAFQVCFTDPNQGIASADYIADNGLATKIAIIYDSSDAYSTGIRDKFVEEAASKGLEIVTNEAFTADNKTDFSVQVQKAKDAGAELVFLPIYYAEANLIIQEMDKQGFDALIFGCDGLDGLLTIEGADLSLFEGVMLLTPFVADADDEATQAFVSKYQEKYGEVPNQFAADAYDGVYTILAAIEQAGATPDMDASTLCDALKAAMTEITVDGLTGEGMQWEATGEVNKAPRAMKIENGAYTAM</sequence>
<comment type="caution">
    <text evidence="5">The sequence shown here is derived from an EMBL/GenBank/DDBJ whole genome shotgun (WGS) entry which is preliminary data.</text>
</comment>
<feature type="signal peptide" evidence="3">
    <location>
        <begin position="1"/>
        <end position="21"/>
    </location>
</feature>
<comment type="similarity">
    <text evidence="1">Belongs to the leucine-binding protein family.</text>
</comment>
<evidence type="ECO:0000256" key="1">
    <source>
        <dbReference type="ARBA" id="ARBA00010062"/>
    </source>
</evidence>
<feature type="domain" description="Leucine-binding protein" evidence="4">
    <location>
        <begin position="48"/>
        <end position="389"/>
    </location>
</feature>
<evidence type="ECO:0000313" key="5">
    <source>
        <dbReference type="EMBL" id="HIX05287.1"/>
    </source>
</evidence>
<dbReference type="InterPro" id="IPR028081">
    <property type="entry name" value="Leu-bd"/>
</dbReference>
<dbReference type="AlphaFoldDB" id="A0A9D1V3A1"/>
<dbReference type="EMBL" id="DXFW01000012">
    <property type="protein sequence ID" value="HIX05287.1"/>
    <property type="molecule type" value="Genomic_DNA"/>
</dbReference>
<dbReference type="SUPFAM" id="SSF53822">
    <property type="entry name" value="Periplasmic binding protein-like I"/>
    <property type="match status" value="1"/>
</dbReference>
<dbReference type="CDD" id="cd06347">
    <property type="entry name" value="PBP1_ABC_LivK_ligand_binding-like"/>
    <property type="match status" value="1"/>
</dbReference>
<organism evidence="5 6">
    <name type="scientific">Candidatus Allofournierella pullicola</name>
    <dbReference type="NCBI Taxonomy" id="2838596"/>
    <lineage>
        <taxon>Bacteria</taxon>
        <taxon>Bacillati</taxon>
        <taxon>Bacillota</taxon>
        <taxon>Clostridia</taxon>
        <taxon>Eubacteriales</taxon>
        <taxon>Oscillospiraceae</taxon>
        <taxon>Allofournierella</taxon>
    </lineage>
</organism>
<reference evidence="5" key="2">
    <citation type="submission" date="2021-04" db="EMBL/GenBank/DDBJ databases">
        <authorList>
            <person name="Gilroy R."/>
        </authorList>
    </citation>
    <scope>NUCLEOTIDE SEQUENCE</scope>
    <source>
        <strain evidence="5">2239</strain>
    </source>
</reference>
<reference evidence="5" key="1">
    <citation type="journal article" date="2021" name="PeerJ">
        <title>Extensive microbial diversity within the chicken gut microbiome revealed by metagenomics and culture.</title>
        <authorList>
            <person name="Gilroy R."/>
            <person name="Ravi A."/>
            <person name="Getino M."/>
            <person name="Pursley I."/>
            <person name="Horton D.L."/>
            <person name="Alikhan N.F."/>
            <person name="Baker D."/>
            <person name="Gharbi K."/>
            <person name="Hall N."/>
            <person name="Watson M."/>
            <person name="Adriaenssens E.M."/>
            <person name="Foster-Nyarko E."/>
            <person name="Jarju S."/>
            <person name="Secka A."/>
            <person name="Antonio M."/>
            <person name="Oren A."/>
            <person name="Chaudhuri R.R."/>
            <person name="La Ragione R."/>
            <person name="Hildebrand F."/>
            <person name="Pallen M.J."/>
        </authorList>
    </citation>
    <scope>NUCLEOTIDE SEQUENCE</scope>
    <source>
        <strain evidence="5">2239</strain>
    </source>
</reference>
<protein>
    <submittedName>
        <fullName evidence="5">ABC transporter substrate-binding protein</fullName>
    </submittedName>
</protein>
<dbReference type="InterPro" id="IPR028082">
    <property type="entry name" value="Peripla_BP_I"/>
</dbReference>
<proteinExistence type="inferred from homology"/>
<accession>A0A9D1V3A1</accession>
<evidence type="ECO:0000256" key="2">
    <source>
        <dbReference type="ARBA" id="ARBA00022729"/>
    </source>
</evidence>
<dbReference type="Proteomes" id="UP000824193">
    <property type="component" value="Unassembled WGS sequence"/>
</dbReference>